<protein>
    <submittedName>
        <fullName evidence="2">Uncharacterized protein</fullName>
    </submittedName>
</protein>
<keyword evidence="3" id="KW-1185">Reference proteome</keyword>
<feature type="region of interest" description="Disordered" evidence="1">
    <location>
        <begin position="1"/>
        <end position="33"/>
    </location>
</feature>
<proteinExistence type="predicted"/>
<accession>A0ABR2XSW3</accession>
<dbReference type="EMBL" id="JARVKM010000025">
    <property type="protein sequence ID" value="KAK9776877.1"/>
    <property type="molecule type" value="Genomic_DNA"/>
</dbReference>
<organism evidence="2 3">
    <name type="scientific">Seiridium cardinale</name>
    <dbReference type="NCBI Taxonomy" id="138064"/>
    <lineage>
        <taxon>Eukaryota</taxon>
        <taxon>Fungi</taxon>
        <taxon>Dikarya</taxon>
        <taxon>Ascomycota</taxon>
        <taxon>Pezizomycotina</taxon>
        <taxon>Sordariomycetes</taxon>
        <taxon>Xylariomycetidae</taxon>
        <taxon>Amphisphaeriales</taxon>
        <taxon>Sporocadaceae</taxon>
        <taxon>Seiridium</taxon>
    </lineage>
</organism>
<evidence type="ECO:0000313" key="2">
    <source>
        <dbReference type="EMBL" id="KAK9776877.1"/>
    </source>
</evidence>
<dbReference type="Proteomes" id="UP001465668">
    <property type="component" value="Unassembled WGS sequence"/>
</dbReference>
<reference evidence="2 3" key="1">
    <citation type="submission" date="2024-02" db="EMBL/GenBank/DDBJ databases">
        <title>First draft genome assembly of two strains of Seiridium cardinale.</title>
        <authorList>
            <person name="Emiliani G."/>
            <person name="Scali E."/>
        </authorList>
    </citation>
    <scope>NUCLEOTIDE SEQUENCE [LARGE SCALE GENOMIC DNA]</scope>
    <source>
        <strain evidence="2 3">BM-138-000479</strain>
    </source>
</reference>
<gene>
    <name evidence="2" type="ORF">SCAR479_06615</name>
</gene>
<evidence type="ECO:0000313" key="3">
    <source>
        <dbReference type="Proteomes" id="UP001465668"/>
    </source>
</evidence>
<name>A0ABR2XSW3_9PEZI</name>
<sequence length="128" mass="13355">MLADQKAGGQTEEENRDWNVGGAESFGGGLRASHRQRGMAGRWTLRFVVPAGAGAEGGLQLALDPPAIVAAAAAVPDSQGCAAPPTLDYAFHASLTAGINIISTRNAWSHCIERYALVPGPLIDSWVM</sequence>
<comment type="caution">
    <text evidence="2">The sequence shown here is derived from an EMBL/GenBank/DDBJ whole genome shotgun (WGS) entry which is preliminary data.</text>
</comment>
<evidence type="ECO:0000256" key="1">
    <source>
        <dbReference type="SAM" id="MobiDB-lite"/>
    </source>
</evidence>